<feature type="transmembrane region" description="Helical" evidence="1">
    <location>
        <begin position="31"/>
        <end position="52"/>
    </location>
</feature>
<feature type="transmembrane region" description="Helical" evidence="1">
    <location>
        <begin position="86"/>
        <end position="113"/>
    </location>
</feature>
<sequence length="247" mass="26486">MGRAKTLGVTTAAVVGGMALLIALIPAEVALTVLVGALLLGVATLIVCLVLIPVTGRSRVPPEHGTVDVDGTPEPAVIFGLARRRLVLGVIVMAATVPMSFFLGGVPLLVSLADRDADETGWAAFPWWQAASAPVFLGAGIYLIERTIWAWRELRRPAHVACTSTVLQLELPEYRIAIPWDDIMTVGCDGKFLGVAVVDDSAVWTRLGRRAERNMRDHGCAIWAATPGIDPDLFLHEMDQRLTPPAP</sequence>
<keyword evidence="1" id="KW-0812">Transmembrane</keyword>
<comment type="caution">
    <text evidence="2">The sequence shown here is derived from an EMBL/GenBank/DDBJ whole genome shotgun (WGS) entry which is preliminary data.</text>
</comment>
<dbReference type="Proteomes" id="UP001596074">
    <property type="component" value="Unassembled WGS sequence"/>
</dbReference>
<feature type="transmembrane region" description="Helical" evidence="1">
    <location>
        <begin position="125"/>
        <end position="144"/>
    </location>
</feature>
<reference evidence="3" key="1">
    <citation type="journal article" date="2019" name="Int. J. Syst. Evol. Microbiol.">
        <title>The Global Catalogue of Microorganisms (GCM) 10K type strain sequencing project: providing services to taxonomists for standard genome sequencing and annotation.</title>
        <authorList>
            <consortium name="The Broad Institute Genomics Platform"/>
            <consortium name="The Broad Institute Genome Sequencing Center for Infectious Disease"/>
            <person name="Wu L."/>
            <person name="Ma J."/>
        </authorList>
    </citation>
    <scope>NUCLEOTIDE SEQUENCE [LARGE SCALE GENOMIC DNA]</scope>
    <source>
        <strain evidence="3">KCTC 42087</strain>
    </source>
</reference>
<proteinExistence type="predicted"/>
<dbReference type="EMBL" id="JBHSON010000021">
    <property type="protein sequence ID" value="MFC5747319.1"/>
    <property type="molecule type" value="Genomic_DNA"/>
</dbReference>
<organism evidence="2 3">
    <name type="scientific">Actinomadura rugatobispora</name>
    <dbReference type="NCBI Taxonomy" id="1994"/>
    <lineage>
        <taxon>Bacteria</taxon>
        <taxon>Bacillati</taxon>
        <taxon>Actinomycetota</taxon>
        <taxon>Actinomycetes</taxon>
        <taxon>Streptosporangiales</taxon>
        <taxon>Thermomonosporaceae</taxon>
        <taxon>Actinomadura</taxon>
    </lineage>
</organism>
<evidence type="ECO:0000313" key="3">
    <source>
        <dbReference type="Proteomes" id="UP001596074"/>
    </source>
</evidence>
<gene>
    <name evidence="2" type="ORF">ACFPZN_16955</name>
</gene>
<dbReference type="RefSeq" id="WP_378282938.1">
    <property type="nucleotide sequence ID" value="NZ_JBHSON010000021.1"/>
</dbReference>
<name>A0ABW0ZVH7_9ACTN</name>
<feature type="transmembrane region" description="Helical" evidence="1">
    <location>
        <begin position="7"/>
        <end position="25"/>
    </location>
</feature>
<keyword evidence="1" id="KW-0472">Membrane</keyword>
<protein>
    <submittedName>
        <fullName evidence="2">Uncharacterized protein</fullName>
    </submittedName>
</protein>
<accession>A0ABW0ZVH7</accession>
<evidence type="ECO:0000256" key="1">
    <source>
        <dbReference type="SAM" id="Phobius"/>
    </source>
</evidence>
<keyword evidence="3" id="KW-1185">Reference proteome</keyword>
<evidence type="ECO:0000313" key="2">
    <source>
        <dbReference type="EMBL" id="MFC5747319.1"/>
    </source>
</evidence>
<keyword evidence="1" id="KW-1133">Transmembrane helix</keyword>